<name>A0A5D4T1I5_9BACI</name>
<evidence type="ECO:0000313" key="1">
    <source>
        <dbReference type="EMBL" id="TYS68821.1"/>
    </source>
</evidence>
<proteinExistence type="predicted"/>
<gene>
    <name evidence="1" type="ORF">FZC76_07730</name>
</gene>
<protein>
    <submittedName>
        <fullName evidence="1">Uncharacterized protein</fullName>
    </submittedName>
</protein>
<reference evidence="1 2" key="1">
    <citation type="submission" date="2019-08" db="EMBL/GenBank/DDBJ databases">
        <title>Bacillus genomes from the desert of Cuatro Cienegas, Coahuila.</title>
        <authorList>
            <person name="Olmedo-Alvarez G."/>
        </authorList>
    </citation>
    <scope>NUCLEOTIDE SEQUENCE [LARGE SCALE GENOMIC DNA]</scope>
    <source>
        <strain evidence="1 2">CH28_1T</strain>
    </source>
</reference>
<accession>A0A5D4T1I5</accession>
<organism evidence="1 2">
    <name type="scientific">Sutcliffiella horikoshii</name>
    <dbReference type="NCBI Taxonomy" id="79883"/>
    <lineage>
        <taxon>Bacteria</taxon>
        <taxon>Bacillati</taxon>
        <taxon>Bacillota</taxon>
        <taxon>Bacilli</taxon>
        <taxon>Bacillales</taxon>
        <taxon>Bacillaceae</taxon>
        <taxon>Sutcliffiella</taxon>
    </lineage>
</organism>
<dbReference type="OrthoDB" id="9972533at2"/>
<evidence type="ECO:0000313" key="2">
    <source>
        <dbReference type="Proteomes" id="UP000322524"/>
    </source>
</evidence>
<comment type="caution">
    <text evidence="1">The sequence shown here is derived from an EMBL/GenBank/DDBJ whole genome shotgun (WGS) entry which is preliminary data.</text>
</comment>
<dbReference type="EMBL" id="VTEV01000003">
    <property type="protein sequence ID" value="TYS68821.1"/>
    <property type="molecule type" value="Genomic_DNA"/>
</dbReference>
<dbReference type="Proteomes" id="UP000322524">
    <property type="component" value="Unassembled WGS sequence"/>
</dbReference>
<dbReference type="AlphaFoldDB" id="A0A5D4T1I5"/>
<sequence>MLRPRNEVRRLKVPPRKAKPFAEIYSGEKRKKASALTSLAMCRSFDRPLPLPSLSKYPLS</sequence>